<keyword evidence="2" id="KW-1185">Reference proteome</keyword>
<dbReference type="Proteomes" id="UP001500909">
    <property type="component" value="Unassembled WGS sequence"/>
</dbReference>
<proteinExistence type="predicted"/>
<evidence type="ECO:0008006" key="3">
    <source>
        <dbReference type="Google" id="ProtNLM"/>
    </source>
</evidence>
<comment type="caution">
    <text evidence="1">The sequence shown here is derived from an EMBL/GenBank/DDBJ whole genome shotgun (WGS) entry which is preliminary data.</text>
</comment>
<protein>
    <recommendedName>
        <fullName evidence="3">DUF2993 domain-containing protein</fullName>
    </recommendedName>
</protein>
<evidence type="ECO:0000313" key="1">
    <source>
        <dbReference type="EMBL" id="GAA0448134.1"/>
    </source>
</evidence>
<organism evidence="1 2">
    <name type="scientific">Streptomyces olivaceiscleroticus</name>
    <dbReference type="NCBI Taxonomy" id="68245"/>
    <lineage>
        <taxon>Bacteria</taxon>
        <taxon>Bacillati</taxon>
        <taxon>Actinomycetota</taxon>
        <taxon>Actinomycetes</taxon>
        <taxon>Kitasatosporales</taxon>
        <taxon>Streptomycetaceae</taxon>
        <taxon>Streptomyces</taxon>
    </lineage>
</organism>
<evidence type="ECO:0000313" key="2">
    <source>
        <dbReference type="Proteomes" id="UP001500909"/>
    </source>
</evidence>
<sequence>MLAFLALGDRWAVLYAENLAAQKVQDALKLRAEPEVHIDSFPFLGQLAAGHLDHVEVNVPDVPAGRVSVAQVKGTVDDIRIVGSLPTSVKGAVLSRVRGDVFLDFDDLNREVGASQVRLVPGRQKNSVLVKGDLPVAGKQAEIRARAHLRRTGDHGLALTVAGARVVVPGLLTYTPGEGGGLQLATPAAGKVDERDLQQATGQRLLPGQLMKGRALDALAEHPSVLEPTGIDPSFIRGLQKVREPKAAKDMEFSARLPDDLPGDLRLRGISVTKDGIRAKLTGADVPLGTRRRT</sequence>
<name>A0ABP3JE46_9ACTN</name>
<dbReference type="EMBL" id="BAAABY010000009">
    <property type="protein sequence ID" value="GAA0448134.1"/>
    <property type="molecule type" value="Genomic_DNA"/>
</dbReference>
<dbReference type="InterPro" id="IPR021373">
    <property type="entry name" value="DUF2993"/>
</dbReference>
<dbReference type="Pfam" id="PF11209">
    <property type="entry name" value="LmeA"/>
    <property type="match status" value="1"/>
</dbReference>
<gene>
    <name evidence="1" type="ORF">GCM10010361_10060</name>
</gene>
<reference evidence="2" key="1">
    <citation type="journal article" date="2019" name="Int. J. Syst. Evol. Microbiol.">
        <title>The Global Catalogue of Microorganisms (GCM) 10K type strain sequencing project: providing services to taxonomists for standard genome sequencing and annotation.</title>
        <authorList>
            <consortium name="The Broad Institute Genomics Platform"/>
            <consortium name="The Broad Institute Genome Sequencing Center for Infectious Disease"/>
            <person name="Wu L."/>
            <person name="Ma J."/>
        </authorList>
    </citation>
    <scope>NUCLEOTIDE SEQUENCE [LARGE SCALE GENOMIC DNA]</scope>
    <source>
        <strain evidence="2">JCM 4805</strain>
    </source>
</reference>
<accession>A0ABP3JE46</accession>